<evidence type="ECO:0000313" key="3">
    <source>
        <dbReference type="EMBL" id="GBO09100.1"/>
    </source>
</evidence>
<accession>A0A4Y2U7U6</accession>
<feature type="region of interest" description="Disordered" evidence="1">
    <location>
        <begin position="1"/>
        <end position="27"/>
    </location>
</feature>
<evidence type="ECO:0000256" key="1">
    <source>
        <dbReference type="SAM" id="MobiDB-lite"/>
    </source>
</evidence>
<gene>
    <name evidence="2" type="ORF">AVEN_189960_1</name>
    <name evidence="3" type="ORF">AVEN_240814_1</name>
</gene>
<dbReference type="Proteomes" id="UP000499080">
    <property type="component" value="Unassembled WGS sequence"/>
</dbReference>
<dbReference type="EMBL" id="BGPR01034634">
    <property type="protein sequence ID" value="GBO09100.1"/>
    <property type="molecule type" value="Genomic_DNA"/>
</dbReference>
<sequence length="92" mass="10071">MRPRWPSARVSALGPGDSKFPKSDSTEDPLCMRPVARGYIVAKCPPVGVAWKFGEGCRLGSRPRRLTAVQNYEVHPKIALVLLQNGALIKLS</sequence>
<comment type="caution">
    <text evidence="2">The sequence shown here is derived from an EMBL/GenBank/DDBJ whole genome shotgun (WGS) entry which is preliminary data.</text>
</comment>
<evidence type="ECO:0000313" key="4">
    <source>
        <dbReference type="Proteomes" id="UP000499080"/>
    </source>
</evidence>
<protein>
    <submittedName>
        <fullName evidence="2">Uncharacterized protein</fullName>
    </submittedName>
</protein>
<reference evidence="2 4" key="1">
    <citation type="journal article" date="2019" name="Sci. Rep.">
        <title>Orb-weaving spider Araneus ventricosus genome elucidates the spidroin gene catalogue.</title>
        <authorList>
            <person name="Kono N."/>
            <person name="Nakamura H."/>
            <person name="Ohtoshi R."/>
            <person name="Moran D.A.P."/>
            <person name="Shinohara A."/>
            <person name="Yoshida Y."/>
            <person name="Fujiwara M."/>
            <person name="Mori M."/>
            <person name="Tomita M."/>
            <person name="Arakawa K."/>
        </authorList>
    </citation>
    <scope>NUCLEOTIDE SEQUENCE [LARGE SCALE GENOMIC DNA]</scope>
</reference>
<dbReference type="EMBL" id="BGPR01034633">
    <property type="protein sequence ID" value="GBO09099.1"/>
    <property type="molecule type" value="Genomic_DNA"/>
</dbReference>
<dbReference type="AlphaFoldDB" id="A0A4Y2U7U6"/>
<organism evidence="2 4">
    <name type="scientific">Araneus ventricosus</name>
    <name type="common">Orbweaver spider</name>
    <name type="synonym">Epeira ventricosa</name>
    <dbReference type="NCBI Taxonomy" id="182803"/>
    <lineage>
        <taxon>Eukaryota</taxon>
        <taxon>Metazoa</taxon>
        <taxon>Ecdysozoa</taxon>
        <taxon>Arthropoda</taxon>
        <taxon>Chelicerata</taxon>
        <taxon>Arachnida</taxon>
        <taxon>Araneae</taxon>
        <taxon>Araneomorphae</taxon>
        <taxon>Entelegynae</taxon>
        <taxon>Araneoidea</taxon>
        <taxon>Araneidae</taxon>
        <taxon>Araneus</taxon>
    </lineage>
</organism>
<proteinExistence type="predicted"/>
<name>A0A4Y2U7U6_ARAVE</name>
<evidence type="ECO:0000313" key="2">
    <source>
        <dbReference type="EMBL" id="GBO09099.1"/>
    </source>
</evidence>
<keyword evidence="4" id="KW-1185">Reference proteome</keyword>